<dbReference type="GO" id="GO:0000455">
    <property type="term" value="P:enzyme-directed rRNA pseudouridine synthesis"/>
    <property type="evidence" value="ECO:0007669"/>
    <property type="project" value="UniProtKB-UniRule"/>
</dbReference>
<dbReference type="InterPro" id="IPR022968">
    <property type="entry name" value="Tsr3-like"/>
</dbReference>
<proteinExistence type="inferred from homology"/>
<gene>
    <name evidence="10" type="ORF">OTU49_005958</name>
</gene>
<keyword evidence="3 6" id="KW-0698">rRNA processing</keyword>
<reference evidence="10 11" key="1">
    <citation type="journal article" date="2024" name="BMC Genomics">
        <title>Genome assembly of redclaw crayfish (Cherax quadricarinatus) provides insights into its immune adaptation and hypoxia tolerance.</title>
        <authorList>
            <person name="Liu Z."/>
            <person name="Zheng J."/>
            <person name="Li H."/>
            <person name="Fang K."/>
            <person name="Wang S."/>
            <person name="He J."/>
            <person name="Zhou D."/>
            <person name="Weng S."/>
            <person name="Chi M."/>
            <person name="Gu Z."/>
            <person name="He J."/>
            <person name="Li F."/>
            <person name="Wang M."/>
        </authorList>
    </citation>
    <scope>NUCLEOTIDE SEQUENCE [LARGE SCALE GENOMIC DNA]</scope>
    <source>
        <strain evidence="10">ZL_2023a</strain>
    </source>
</reference>
<dbReference type="NCBIfam" id="NF002621">
    <property type="entry name" value="PRK02287.1"/>
    <property type="match status" value="1"/>
</dbReference>
<dbReference type="Proteomes" id="UP001445076">
    <property type="component" value="Unassembled WGS sequence"/>
</dbReference>
<evidence type="ECO:0000256" key="5">
    <source>
        <dbReference type="ARBA" id="ARBA00022691"/>
    </source>
</evidence>
<dbReference type="InterPro" id="IPR007177">
    <property type="entry name" value="Tsr3_C"/>
</dbReference>
<dbReference type="GO" id="GO:0030490">
    <property type="term" value="P:maturation of SSU-rRNA"/>
    <property type="evidence" value="ECO:0007669"/>
    <property type="project" value="TreeGrafter"/>
</dbReference>
<feature type="domain" description="RNase L inhibitor RLI-like possible metal-binding" evidence="9">
    <location>
        <begin position="111"/>
        <end position="144"/>
    </location>
</feature>
<evidence type="ECO:0000256" key="6">
    <source>
        <dbReference type="HAMAP-Rule" id="MF_03146"/>
    </source>
</evidence>
<feature type="binding site" evidence="6">
    <location>
        <position position="197"/>
    </location>
    <ligand>
        <name>S-adenosyl-L-methionine</name>
        <dbReference type="ChEBI" id="CHEBI:59789"/>
    </ligand>
</feature>
<evidence type="ECO:0000313" key="11">
    <source>
        <dbReference type="Proteomes" id="UP001445076"/>
    </source>
</evidence>
<sequence length="311" mass="35009">MNRHGGRQMRKSGRGKAHAGKGSQGSCQQQMGRRERFEANADSAAASFSEVLEDEALQKLEIKDESDECEFSKTTHLNSKQVEENIEDEEDDDENNSDCESRYEMCNINYPVAMWDLQHCDPKKCSGRKLARHAMVKLLRLGQRFSGLVLTPVGKKCISPEDASILLQHGIAVVDCSWARLSETPFNRMKAAHPRLLPYLVACNPINYGRPCKLSCVEAIAATMYICGEKKGAELYLSKFKWGKTFIKINAELLDKYSACSTSTDVVQVQNAYLEELKEESLRIKDDIDLPPSESDSDEEDEQDKDEGLRN</sequence>
<evidence type="ECO:0000256" key="4">
    <source>
        <dbReference type="ARBA" id="ARBA00022679"/>
    </source>
</evidence>
<dbReference type="HAMAP" id="MF_01116">
    <property type="entry name" value="TSR3"/>
    <property type="match status" value="1"/>
</dbReference>
<evidence type="ECO:0000256" key="7">
    <source>
        <dbReference type="SAM" id="MobiDB-lite"/>
    </source>
</evidence>
<evidence type="ECO:0000259" key="8">
    <source>
        <dbReference type="Pfam" id="PF04034"/>
    </source>
</evidence>
<comment type="catalytic activity">
    <reaction evidence="6">
        <text>an N(1)-methylpseudouridine in rRNA + S-adenosyl-L-methionine = N(1)-methyl-N(3)-[(3S)-3-amino-3-carboxypropyl]pseudouridine in rRNA + S-methyl-5'-thioadenosine + H(+)</text>
        <dbReference type="Rhea" id="RHEA:63296"/>
        <dbReference type="Rhea" id="RHEA-COMP:11634"/>
        <dbReference type="Rhea" id="RHEA-COMP:16310"/>
        <dbReference type="ChEBI" id="CHEBI:15378"/>
        <dbReference type="ChEBI" id="CHEBI:17509"/>
        <dbReference type="ChEBI" id="CHEBI:59789"/>
        <dbReference type="ChEBI" id="CHEBI:74890"/>
        <dbReference type="ChEBI" id="CHEBI:146234"/>
        <dbReference type="EC" id="2.5.1.157"/>
    </reaction>
</comment>
<feature type="domain" description="16S/18S rRNA aminocarboxypropyltransferase Tsr3 C-terminal" evidence="8">
    <location>
        <begin position="148"/>
        <end position="274"/>
    </location>
</feature>
<dbReference type="Pfam" id="PF04068">
    <property type="entry name" value="Fer4_RLI"/>
    <property type="match status" value="1"/>
</dbReference>
<dbReference type="EMBL" id="JARKIK010000050">
    <property type="protein sequence ID" value="KAK8734734.1"/>
    <property type="molecule type" value="Genomic_DNA"/>
</dbReference>
<evidence type="ECO:0000259" key="9">
    <source>
        <dbReference type="Pfam" id="PF04068"/>
    </source>
</evidence>
<keyword evidence="1" id="KW-0963">Cytoplasm</keyword>
<dbReference type="PANTHER" id="PTHR20426">
    <property type="entry name" value="RIBOSOME BIOGENESIS PROTEIN TSR3 HOMOLOG"/>
    <property type="match status" value="1"/>
</dbReference>
<comment type="function">
    <text evidence="6">Aminocarboxypropyltransferase that catalyzes the aminocarboxypropyl transfer on pseudouridine in 18S rRNA. It constitutes the last step in biosynthesis of the hypermodified N1-methyl-N3-(3-amino-3-carboxypropyl) pseudouridine (m1acp3-Psi).</text>
</comment>
<keyword evidence="11" id="KW-1185">Reference proteome</keyword>
<dbReference type="PANTHER" id="PTHR20426:SF0">
    <property type="entry name" value="18S RRNA AMINOCARBOXYPROPYLTRANSFERASE"/>
    <property type="match status" value="1"/>
</dbReference>
<feature type="region of interest" description="Disordered" evidence="7">
    <location>
        <begin position="70"/>
        <end position="98"/>
    </location>
</feature>
<dbReference type="AlphaFoldDB" id="A0AAW0X4Y7"/>
<feature type="region of interest" description="Disordered" evidence="7">
    <location>
        <begin position="1"/>
        <end position="45"/>
    </location>
</feature>
<comment type="caution">
    <text evidence="6">Lacks conserved residue(s) required for the propagation of feature annotation.</text>
</comment>
<name>A0AAW0X4Y7_CHEQU</name>
<comment type="caution">
    <text evidence="10">The sequence shown here is derived from an EMBL/GenBank/DDBJ whole genome shotgun (WGS) entry which is preliminary data.</text>
</comment>
<organism evidence="10 11">
    <name type="scientific">Cherax quadricarinatus</name>
    <name type="common">Australian red claw crayfish</name>
    <dbReference type="NCBI Taxonomy" id="27406"/>
    <lineage>
        <taxon>Eukaryota</taxon>
        <taxon>Metazoa</taxon>
        <taxon>Ecdysozoa</taxon>
        <taxon>Arthropoda</taxon>
        <taxon>Crustacea</taxon>
        <taxon>Multicrustacea</taxon>
        <taxon>Malacostraca</taxon>
        <taxon>Eumalacostraca</taxon>
        <taxon>Eucarida</taxon>
        <taxon>Decapoda</taxon>
        <taxon>Pleocyemata</taxon>
        <taxon>Astacidea</taxon>
        <taxon>Parastacoidea</taxon>
        <taxon>Parastacidae</taxon>
        <taxon>Cherax</taxon>
    </lineage>
</organism>
<evidence type="ECO:0000313" key="10">
    <source>
        <dbReference type="EMBL" id="KAK8734734.1"/>
    </source>
</evidence>
<dbReference type="InterPro" id="IPR007209">
    <property type="entry name" value="RNaseL-inhib-like_metal-bd_dom"/>
</dbReference>
<comment type="similarity">
    <text evidence="6">Belongs to the TDD superfamily. TSR3 family.</text>
</comment>
<dbReference type="EC" id="2.5.1.157" evidence="6"/>
<feature type="binding site" evidence="6">
    <location>
        <position position="126"/>
    </location>
    <ligand>
        <name>S-adenosyl-L-methionine</name>
        <dbReference type="ChEBI" id="CHEBI:59789"/>
    </ligand>
</feature>
<evidence type="ECO:0000256" key="1">
    <source>
        <dbReference type="ARBA" id="ARBA00022490"/>
    </source>
</evidence>
<feature type="compositionally biased region" description="Basic residues" evidence="7">
    <location>
        <begin position="1"/>
        <end position="19"/>
    </location>
</feature>
<accession>A0AAW0X4Y7</accession>
<feature type="binding site" evidence="6">
    <location>
        <position position="174"/>
    </location>
    <ligand>
        <name>S-adenosyl-L-methionine</name>
        <dbReference type="ChEBI" id="CHEBI:59789"/>
    </ligand>
</feature>
<keyword evidence="5 6" id="KW-0949">S-adenosyl-L-methionine</keyword>
<protein>
    <recommendedName>
        <fullName evidence="6">18S rRNA aminocarboxypropyltransferase</fullName>
        <ecNumber evidence="6">2.5.1.157</ecNumber>
    </recommendedName>
</protein>
<evidence type="ECO:0000256" key="3">
    <source>
        <dbReference type="ARBA" id="ARBA00022552"/>
    </source>
</evidence>
<feature type="region of interest" description="Disordered" evidence="7">
    <location>
        <begin position="284"/>
        <end position="311"/>
    </location>
</feature>
<dbReference type="GO" id="GO:0106388">
    <property type="term" value="F:rRNA small subunit aminocarboxypropyltransferase activity"/>
    <property type="evidence" value="ECO:0007669"/>
    <property type="project" value="UniProtKB-EC"/>
</dbReference>
<feature type="compositionally biased region" description="Acidic residues" evidence="7">
    <location>
        <begin position="84"/>
        <end position="97"/>
    </location>
</feature>
<dbReference type="Pfam" id="PF04034">
    <property type="entry name" value="Ribo_biogen_C"/>
    <property type="match status" value="1"/>
</dbReference>
<evidence type="ECO:0000256" key="2">
    <source>
        <dbReference type="ARBA" id="ARBA00022517"/>
    </source>
</evidence>
<keyword evidence="2 6" id="KW-0690">Ribosome biogenesis</keyword>
<feature type="compositionally biased region" description="Acidic residues" evidence="7">
    <location>
        <begin position="295"/>
        <end position="305"/>
    </location>
</feature>
<dbReference type="GO" id="GO:1904047">
    <property type="term" value="F:S-adenosyl-L-methionine binding"/>
    <property type="evidence" value="ECO:0007669"/>
    <property type="project" value="UniProtKB-UniRule"/>
</dbReference>
<keyword evidence="4 6" id="KW-0808">Transferase</keyword>